<dbReference type="EMBL" id="AJWK01034129">
    <property type="status" value="NOT_ANNOTATED_CDS"/>
    <property type="molecule type" value="Genomic_DNA"/>
</dbReference>
<name>A0A1B0GL35_LUTLO</name>
<dbReference type="VEuPathDB" id="VectorBase:LLONM1_006800"/>
<proteinExistence type="predicted"/>
<keyword evidence="2" id="KW-1185">Reference proteome</keyword>
<accession>A0A1B0GL35</accession>
<organism evidence="1 2">
    <name type="scientific">Lutzomyia longipalpis</name>
    <name type="common">Sand fly</name>
    <dbReference type="NCBI Taxonomy" id="7200"/>
    <lineage>
        <taxon>Eukaryota</taxon>
        <taxon>Metazoa</taxon>
        <taxon>Ecdysozoa</taxon>
        <taxon>Arthropoda</taxon>
        <taxon>Hexapoda</taxon>
        <taxon>Insecta</taxon>
        <taxon>Pterygota</taxon>
        <taxon>Neoptera</taxon>
        <taxon>Endopterygota</taxon>
        <taxon>Diptera</taxon>
        <taxon>Nematocera</taxon>
        <taxon>Psychodoidea</taxon>
        <taxon>Psychodidae</taxon>
        <taxon>Lutzomyia</taxon>
        <taxon>Lutzomyia</taxon>
    </lineage>
</organism>
<dbReference type="VEuPathDB" id="VectorBase:LLOJ009798"/>
<reference evidence="1" key="1">
    <citation type="submission" date="2020-05" db="UniProtKB">
        <authorList>
            <consortium name="EnsemblMetazoa"/>
        </authorList>
    </citation>
    <scope>IDENTIFICATION</scope>
    <source>
        <strain evidence="1">Jacobina</strain>
    </source>
</reference>
<sequence>METDHINNNNHERIVKKPTKALSNLRTKWNLKSTAFAESTINPIRAIVEGLKFTPNPEKQMIPLSIGKFFHLSTMLIMYINLPASSTSQHDHALKDATNQVFQEFSSKI</sequence>
<dbReference type="Proteomes" id="UP000092461">
    <property type="component" value="Unassembled WGS sequence"/>
</dbReference>
<dbReference type="EnsemblMetazoa" id="LLOJ009798-RA">
    <property type="protein sequence ID" value="LLOJ009798-PA"/>
    <property type="gene ID" value="LLOJ009798"/>
</dbReference>
<protein>
    <submittedName>
        <fullName evidence="1">Uncharacterized protein</fullName>
    </submittedName>
</protein>
<dbReference type="AlphaFoldDB" id="A0A1B0GL35"/>
<evidence type="ECO:0000313" key="1">
    <source>
        <dbReference type="EnsemblMetazoa" id="LLOJ009798-PA"/>
    </source>
</evidence>
<evidence type="ECO:0000313" key="2">
    <source>
        <dbReference type="Proteomes" id="UP000092461"/>
    </source>
</evidence>